<dbReference type="Proteomes" id="UP000828390">
    <property type="component" value="Unassembled WGS sequence"/>
</dbReference>
<dbReference type="AlphaFoldDB" id="A0A9D4RHP1"/>
<proteinExistence type="predicted"/>
<accession>A0A9D4RHP1</accession>
<evidence type="ECO:0000313" key="2">
    <source>
        <dbReference type="Proteomes" id="UP000828390"/>
    </source>
</evidence>
<name>A0A9D4RHP1_DREPO</name>
<reference evidence="1" key="1">
    <citation type="journal article" date="2019" name="bioRxiv">
        <title>The Genome of the Zebra Mussel, Dreissena polymorpha: A Resource for Invasive Species Research.</title>
        <authorList>
            <person name="McCartney M.A."/>
            <person name="Auch B."/>
            <person name="Kono T."/>
            <person name="Mallez S."/>
            <person name="Zhang Y."/>
            <person name="Obille A."/>
            <person name="Becker A."/>
            <person name="Abrahante J.E."/>
            <person name="Garbe J."/>
            <person name="Badalamenti J.P."/>
            <person name="Herman A."/>
            <person name="Mangelson H."/>
            <person name="Liachko I."/>
            <person name="Sullivan S."/>
            <person name="Sone E.D."/>
            <person name="Koren S."/>
            <person name="Silverstein K.A.T."/>
            <person name="Beckman K.B."/>
            <person name="Gohl D.M."/>
        </authorList>
    </citation>
    <scope>NUCLEOTIDE SEQUENCE</scope>
    <source>
        <strain evidence="1">Duluth1</strain>
        <tissue evidence="1">Whole animal</tissue>
    </source>
</reference>
<protein>
    <submittedName>
        <fullName evidence="1">Uncharacterized protein</fullName>
    </submittedName>
</protein>
<evidence type="ECO:0000313" key="1">
    <source>
        <dbReference type="EMBL" id="KAH3868679.1"/>
    </source>
</evidence>
<organism evidence="1 2">
    <name type="scientific">Dreissena polymorpha</name>
    <name type="common">Zebra mussel</name>
    <name type="synonym">Mytilus polymorpha</name>
    <dbReference type="NCBI Taxonomy" id="45954"/>
    <lineage>
        <taxon>Eukaryota</taxon>
        <taxon>Metazoa</taxon>
        <taxon>Spiralia</taxon>
        <taxon>Lophotrochozoa</taxon>
        <taxon>Mollusca</taxon>
        <taxon>Bivalvia</taxon>
        <taxon>Autobranchia</taxon>
        <taxon>Heteroconchia</taxon>
        <taxon>Euheterodonta</taxon>
        <taxon>Imparidentia</taxon>
        <taxon>Neoheterodontei</taxon>
        <taxon>Myida</taxon>
        <taxon>Dreissenoidea</taxon>
        <taxon>Dreissenidae</taxon>
        <taxon>Dreissena</taxon>
    </lineage>
</organism>
<reference evidence="1" key="2">
    <citation type="submission" date="2020-11" db="EMBL/GenBank/DDBJ databases">
        <authorList>
            <person name="McCartney M.A."/>
            <person name="Auch B."/>
            <person name="Kono T."/>
            <person name="Mallez S."/>
            <person name="Becker A."/>
            <person name="Gohl D.M."/>
            <person name="Silverstein K.A.T."/>
            <person name="Koren S."/>
            <person name="Bechman K.B."/>
            <person name="Herman A."/>
            <person name="Abrahante J.E."/>
            <person name="Garbe J."/>
        </authorList>
    </citation>
    <scope>NUCLEOTIDE SEQUENCE</scope>
    <source>
        <strain evidence="1">Duluth1</strain>
        <tissue evidence="1">Whole animal</tissue>
    </source>
</reference>
<comment type="caution">
    <text evidence="1">The sequence shown here is derived from an EMBL/GenBank/DDBJ whole genome shotgun (WGS) entry which is preliminary data.</text>
</comment>
<keyword evidence="2" id="KW-1185">Reference proteome</keyword>
<gene>
    <name evidence="1" type="ORF">DPMN_031830</name>
</gene>
<sequence length="56" mass="6243">MEIEGATFNISSSLVMKICLGDDCVPTLTLCGPERLFIAPEVEKNLQKNQNPFFCH</sequence>
<dbReference type="EMBL" id="JAIWYP010000002">
    <property type="protein sequence ID" value="KAH3868679.1"/>
    <property type="molecule type" value="Genomic_DNA"/>
</dbReference>